<keyword evidence="1" id="KW-0472">Membrane</keyword>
<gene>
    <name evidence="2" type="ORF">K505DRAFT_319998</name>
</gene>
<evidence type="ECO:0000313" key="2">
    <source>
        <dbReference type="EMBL" id="KAF2801026.1"/>
    </source>
</evidence>
<dbReference type="Proteomes" id="UP000799757">
    <property type="component" value="Unassembled WGS sequence"/>
</dbReference>
<keyword evidence="1" id="KW-1133">Transmembrane helix</keyword>
<accession>A0A6A6XWV3</accession>
<dbReference type="AlphaFoldDB" id="A0A6A6XWV3"/>
<evidence type="ECO:0000313" key="3">
    <source>
        <dbReference type="Proteomes" id="UP000799757"/>
    </source>
</evidence>
<dbReference type="EMBL" id="MU001739">
    <property type="protein sequence ID" value="KAF2801026.1"/>
    <property type="molecule type" value="Genomic_DNA"/>
</dbReference>
<keyword evidence="1" id="KW-0812">Transmembrane</keyword>
<evidence type="ECO:0000256" key="1">
    <source>
        <dbReference type="SAM" id="Phobius"/>
    </source>
</evidence>
<evidence type="ECO:0008006" key="4">
    <source>
        <dbReference type="Google" id="ProtNLM"/>
    </source>
</evidence>
<protein>
    <recommendedName>
        <fullName evidence="4">CSC1/OSCA1-like 7TM region domain-containing protein</fullName>
    </recommendedName>
</protein>
<proteinExistence type="predicted"/>
<sequence>MFFVKFSVAAFGVLEASVQLLIFYLFSSGAKRRIRRGIPPPNFGNAAKQLQFRIFSTMQ</sequence>
<name>A0A6A6XWV3_9PLEO</name>
<organism evidence="2 3">
    <name type="scientific">Melanomma pulvis-pyrius CBS 109.77</name>
    <dbReference type="NCBI Taxonomy" id="1314802"/>
    <lineage>
        <taxon>Eukaryota</taxon>
        <taxon>Fungi</taxon>
        <taxon>Dikarya</taxon>
        <taxon>Ascomycota</taxon>
        <taxon>Pezizomycotina</taxon>
        <taxon>Dothideomycetes</taxon>
        <taxon>Pleosporomycetidae</taxon>
        <taxon>Pleosporales</taxon>
        <taxon>Melanommataceae</taxon>
        <taxon>Melanomma</taxon>
    </lineage>
</organism>
<feature type="transmembrane region" description="Helical" evidence="1">
    <location>
        <begin position="6"/>
        <end position="26"/>
    </location>
</feature>
<reference evidence="2" key="1">
    <citation type="journal article" date="2020" name="Stud. Mycol.">
        <title>101 Dothideomycetes genomes: a test case for predicting lifestyles and emergence of pathogens.</title>
        <authorList>
            <person name="Haridas S."/>
            <person name="Albert R."/>
            <person name="Binder M."/>
            <person name="Bloem J."/>
            <person name="Labutti K."/>
            <person name="Salamov A."/>
            <person name="Andreopoulos B."/>
            <person name="Baker S."/>
            <person name="Barry K."/>
            <person name="Bills G."/>
            <person name="Bluhm B."/>
            <person name="Cannon C."/>
            <person name="Castanera R."/>
            <person name="Culley D."/>
            <person name="Daum C."/>
            <person name="Ezra D."/>
            <person name="Gonzalez J."/>
            <person name="Henrissat B."/>
            <person name="Kuo A."/>
            <person name="Liang C."/>
            <person name="Lipzen A."/>
            <person name="Lutzoni F."/>
            <person name="Magnuson J."/>
            <person name="Mondo S."/>
            <person name="Nolan M."/>
            <person name="Ohm R."/>
            <person name="Pangilinan J."/>
            <person name="Park H.-J."/>
            <person name="Ramirez L."/>
            <person name="Alfaro M."/>
            <person name="Sun H."/>
            <person name="Tritt A."/>
            <person name="Yoshinaga Y."/>
            <person name="Zwiers L.-H."/>
            <person name="Turgeon B."/>
            <person name="Goodwin S."/>
            <person name="Spatafora J."/>
            <person name="Crous P."/>
            <person name="Grigoriev I."/>
        </authorList>
    </citation>
    <scope>NUCLEOTIDE SEQUENCE</scope>
    <source>
        <strain evidence="2">CBS 109.77</strain>
    </source>
</reference>
<keyword evidence="3" id="KW-1185">Reference proteome</keyword>